<keyword evidence="2" id="KW-0812">Transmembrane</keyword>
<sequence>MDAPANDSPDTTENTPRESWWVRGGWTGVVRRRALPIAVVAVVVAGLLVWRVEVRPDLPAFLVLGAVGTVLGAVDIASKRLPDPLTLPMYGAGAALLAVAAPATEDGGARLLYALFGLAGLWLLLAVQWVVVPDKIGLGDVKLAGVLGLYLGWVGYGAWVLGVLAMYVPSGVFAVTLLALRRAGRKSELPFGPFMLAGALIGILVHAG</sequence>
<protein>
    <submittedName>
        <fullName evidence="4">Prepilin peptidase</fullName>
        <ecNumber evidence="4">3.4.23.43</ecNumber>
    </submittedName>
</protein>
<dbReference type="EMBL" id="JBHSON010000054">
    <property type="protein sequence ID" value="MFC5750510.1"/>
    <property type="molecule type" value="Genomic_DNA"/>
</dbReference>
<evidence type="ECO:0000256" key="1">
    <source>
        <dbReference type="ARBA" id="ARBA00005801"/>
    </source>
</evidence>
<dbReference type="Pfam" id="PF01478">
    <property type="entry name" value="Peptidase_A24"/>
    <property type="match status" value="1"/>
</dbReference>
<feature type="transmembrane region" description="Helical" evidence="2">
    <location>
        <begin position="85"/>
        <end position="104"/>
    </location>
</feature>
<proteinExistence type="inferred from homology"/>
<gene>
    <name evidence="4" type="ORF">ACFPZN_33210</name>
</gene>
<accession>A0ABW1AB84</accession>
<evidence type="ECO:0000313" key="5">
    <source>
        <dbReference type="Proteomes" id="UP001596074"/>
    </source>
</evidence>
<dbReference type="GO" id="GO:0004190">
    <property type="term" value="F:aspartic-type endopeptidase activity"/>
    <property type="evidence" value="ECO:0007669"/>
    <property type="project" value="UniProtKB-EC"/>
</dbReference>
<dbReference type="PANTHER" id="PTHR30487:SF0">
    <property type="entry name" value="PREPILIN LEADER PEPTIDASE_N-METHYLTRANSFERASE-RELATED"/>
    <property type="match status" value="1"/>
</dbReference>
<dbReference type="RefSeq" id="WP_378286255.1">
    <property type="nucleotide sequence ID" value="NZ_JBHSON010000054.1"/>
</dbReference>
<feature type="domain" description="Prepilin type IV endopeptidase peptidase" evidence="3">
    <location>
        <begin position="63"/>
        <end position="165"/>
    </location>
</feature>
<dbReference type="EC" id="3.4.23.43" evidence="4"/>
<evidence type="ECO:0000256" key="2">
    <source>
        <dbReference type="SAM" id="Phobius"/>
    </source>
</evidence>
<comment type="similarity">
    <text evidence="1">Belongs to the peptidase A24 family.</text>
</comment>
<name>A0ABW1AB84_9ACTN</name>
<dbReference type="InterPro" id="IPR000045">
    <property type="entry name" value="Prepilin_IV_endopep_pep"/>
</dbReference>
<keyword evidence="2" id="KW-0472">Membrane</keyword>
<reference evidence="5" key="1">
    <citation type="journal article" date="2019" name="Int. J. Syst. Evol. Microbiol.">
        <title>The Global Catalogue of Microorganisms (GCM) 10K type strain sequencing project: providing services to taxonomists for standard genome sequencing and annotation.</title>
        <authorList>
            <consortium name="The Broad Institute Genomics Platform"/>
            <consortium name="The Broad Institute Genome Sequencing Center for Infectious Disease"/>
            <person name="Wu L."/>
            <person name="Ma J."/>
        </authorList>
    </citation>
    <scope>NUCLEOTIDE SEQUENCE [LARGE SCALE GENOMIC DNA]</scope>
    <source>
        <strain evidence="5">KCTC 42087</strain>
    </source>
</reference>
<dbReference type="Proteomes" id="UP001596074">
    <property type="component" value="Unassembled WGS sequence"/>
</dbReference>
<dbReference type="InterPro" id="IPR050882">
    <property type="entry name" value="Prepilin_peptidase/N-MTase"/>
</dbReference>
<feature type="transmembrane region" description="Helical" evidence="2">
    <location>
        <begin position="143"/>
        <end position="169"/>
    </location>
</feature>
<feature type="transmembrane region" description="Helical" evidence="2">
    <location>
        <begin position="34"/>
        <end position="52"/>
    </location>
</feature>
<evidence type="ECO:0000259" key="3">
    <source>
        <dbReference type="Pfam" id="PF01478"/>
    </source>
</evidence>
<dbReference type="PANTHER" id="PTHR30487">
    <property type="entry name" value="TYPE 4 PREPILIN-LIKE PROTEINS LEADER PEPTIDE-PROCESSING ENZYME"/>
    <property type="match status" value="1"/>
</dbReference>
<keyword evidence="4" id="KW-0378">Hydrolase</keyword>
<feature type="transmembrane region" description="Helical" evidence="2">
    <location>
        <begin position="110"/>
        <end position="131"/>
    </location>
</feature>
<keyword evidence="5" id="KW-1185">Reference proteome</keyword>
<comment type="caution">
    <text evidence="4">The sequence shown here is derived from an EMBL/GenBank/DDBJ whole genome shotgun (WGS) entry which is preliminary data.</text>
</comment>
<keyword evidence="2" id="KW-1133">Transmembrane helix</keyword>
<dbReference type="Gene3D" id="1.20.120.1220">
    <property type="match status" value="1"/>
</dbReference>
<feature type="transmembrane region" description="Helical" evidence="2">
    <location>
        <begin position="58"/>
        <end position="78"/>
    </location>
</feature>
<evidence type="ECO:0000313" key="4">
    <source>
        <dbReference type="EMBL" id="MFC5750510.1"/>
    </source>
</evidence>
<feature type="transmembrane region" description="Helical" evidence="2">
    <location>
        <begin position="189"/>
        <end position="207"/>
    </location>
</feature>
<organism evidence="4 5">
    <name type="scientific">Actinomadura rugatobispora</name>
    <dbReference type="NCBI Taxonomy" id="1994"/>
    <lineage>
        <taxon>Bacteria</taxon>
        <taxon>Bacillati</taxon>
        <taxon>Actinomycetota</taxon>
        <taxon>Actinomycetes</taxon>
        <taxon>Streptosporangiales</taxon>
        <taxon>Thermomonosporaceae</taxon>
        <taxon>Actinomadura</taxon>
    </lineage>
</organism>